<evidence type="ECO:0000259" key="5">
    <source>
        <dbReference type="Pfam" id="PF08028"/>
    </source>
</evidence>
<evidence type="ECO:0000259" key="3">
    <source>
        <dbReference type="Pfam" id="PF02770"/>
    </source>
</evidence>
<evidence type="ECO:0000256" key="1">
    <source>
        <dbReference type="ARBA" id="ARBA00022630"/>
    </source>
</evidence>
<proteinExistence type="predicted"/>
<keyword evidence="1" id="KW-0285">Flavoprotein</keyword>
<dbReference type="SUPFAM" id="SSF56645">
    <property type="entry name" value="Acyl-CoA dehydrogenase NM domain-like"/>
    <property type="match status" value="1"/>
</dbReference>
<dbReference type="InterPro" id="IPR037069">
    <property type="entry name" value="AcylCoA_DH/ox_N_sf"/>
</dbReference>
<feature type="domain" description="Acyl-CoA dehydrogenase C-terminal" evidence="5">
    <location>
        <begin position="253"/>
        <end position="370"/>
    </location>
</feature>
<keyword evidence="2 6" id="KW-0560">Oxidoreductase</keyword>
<sequence>MTQQHSPDLLIRNDREAAIAGRAERLAASFAKRAPQHDREGSFPFANFAELKEAGYLKLTIPLAFGGEEASLYEFVLSQDRLARGDGSTALAVGWHLGQLMQLRLSRLWPEKLFEKLCEEVVSEGALFNHYASERATGSPTRGGKPETKAVRVNGGWLLSGRKTYSTLSPIASAFTVSATLEGEDVVGEFLVRRSPAVTVEETWDTLGMRATGSHDLLLNEVFVPDEETVFAGGAPRKPKQPDEAGALLHVPACYIGIAYAARDFAIDFARNHKPNSIGKPIAELPHIERQIGEMEAKLIAARGYLYFVADRWDRSPDQREALKPELGLAKHIATNGAIDVVDRAMRIVGGAGLAKSLPLERMYRDVRAGLHNPPMDDAVIQTLALRALQGE</sequence>
<dbReference type="InterPro" id="IPR013786">
    <property type="entry name" value="AcylCoA_DH/ox_N"/>
</dbReference>
<dbReference type="Proteomes" id="UP001596113">
    <property type="component" value="Unassembled WGS sequence"/>
</dbReference>
<dbReference type="Pfam" id="PF02770">
    <property type="entry name" value="Acyl-CoA_dh_M"/>
    <property type="match status" value="1"/>
</dbReference>
<name>A0ABW0HQ51_9BACL</name>
<dbReference type="EMBL" id="JBHSMI010000013">
    <property type="protein sequence ID" value="MFC5402585.1"/>
    <property type="molecule type" value="Genomic_DNA"/>
</dbReference>
<comment type="caution">
    <text evidence="6">The sequence shown here is derived from an EMBL/GenBank/DDBJ whole genome shotgun (WGS) entry which is preliminary data.</text>
</comment>
<dbReference type="Pfam" id="PF02771">
    <property type="entry name" value="Acyl-CoA_dh_N"/>
    <property type="match status" value="1"/>
</dbReference>
<dbReference type="InterPro" id="IPR009100">
    <property type="entry name" value="AcylCoA_DH/oxidase_NM_dom_sf"/>
</dbReference>
<gene>
    <name evidence="6" type="ORF">ACFPOF_07520</name>
</gene>
<dbReference type="InterPro" id="IPR036250">
    <property type="entry name" value="AcylCo_DH-like_C"/>
</dbReference>
<evidence type="ECO:0000313" key="7">
    <source>
        <dbReference type="Proteomes" id="UP001596113"/>
    </source>
</evidence>
<dbReference type="EC" id="1.-.-.-" evidence="6"/>
<dbReference type="Pfam" id="PF08028">
    <property type="entry name" value="Acyl-CoA_dh_2"/>
    <property type="match status" value="1"/>
</dbReference>
<keyword evidence="7" id="KW-1185">Reference proteome</keyword>
<evidence type="ECO:0000313" key="6">
    <source>
        <dbReference type="EMBL" id="MFC5402585.1"/>
    </source>
</evidence>
<dbReference type="CDD" id="cd00567">
    <property type="entry name" value="ACAD"/>
    <property type="match status" value="1"/>
</dbReference>
<dbReference type="InterPro" id="IPR046373">
    <property type="entry name" value="Acyl-CoA_Oxase/DH_mid-dom_sf"/>
</dbReference>
<reference evidence="7" key="1">
    <citation type="journal article" date="2019" name="Int. J. Syst. Evol. Microbiol.">
        <title>The Global Catalogue of Microorganisms (GCM) 10K type strain sequencing project: providing services to taxonomists for standard genome sequencing and annotation.</title>
        <authorList>
            <consortium name="The Broad Institute Genomics Platform"/>
            <consortium name="The Broad Institute Genome Sequencing Center for Infectious Disease"/>
            <person name="Wu L."/>
            <person name="Ma J."/>
        </authorList>
    </citation>
    <scope>NUCLEOTIDE SEQUENCE [LARGE SCALE GENOMIC DNA]</scope>
    <source>
        <strain evidence="7">CGMCC 1.18575</strain>
    </source>
</reference>
<dbReference type="RefSeq" id="WP_378131166.1">
    <property type="nucleotide sequence ID" value="NZ_JBHSMI010000013.1"/>
</dbReference>
<dbReference type="InterPro" id="IPR006091">
    <property type="entry name" value="Acyl-CoA_Oxase/DH_mid-dom"/>
</dbReference>
<feature type="domain" description="Acyl-CoA dehydrogenase/oxidase N-terminal" evidence="4">
    <location>
        <begin position="18"/>
        <end position="101"/>
    </location>
</feature>
<dbReference type="PIRSF" id="PIRSF016578">
    <property type="entry name" value="HsaA"/>
    <property type="match status" value="1"/>
</dbReference>
<dbReference type="SUPFAM" id="SSF47203">
    <property type="entry name" value="Acyl-CoA dehydrogenase C-terminal domain-like"/>
    <property type="match status" value="1"/>
</dbReference>
<organism evidence="6 7">
    <name type="scientific">Cohnella soli</name>
    <dbReference type="NCBI Taxonomy" id="425005"/>
    <lineage>
        <taxon>Bacteria</taxon>
        <taxon>Bacillati</taxon>
        <taxon>Bacillota</taxon>
        <taxon>Bacilli</taxon>
        <taxon>Bacillales</taxon>
        <taxon>Paenibacillaceae</taxon>
        <taxon>Cohnella</taxon>
    </lineage>
</organism>
<protein>
    <submittedName>
        <fullName evidence="6">Acyl-CoA dehydrogenase family protein</fullName>
        <ecNumber evidence="6">1.-.-.-</ecNumber>
    </submittedName>
</protein>
<dbReference type="GO" id="GO:0016491">
    <property type="term" value="F:oxidoreductase activity"/>
    <property type="evidence" value="ECO:0007669"/>
    <property type="project" value="UniProtKB-KW"/>
</dbReference>
<dbReference type="PANTHER" id="PTHR43884:SF25">
    <property type="entry name" value="ACYL-COA DEHYDROGENASE YDBM-RELATED"/>
    <property type="match status" value="1"/>
</dbReference>
<dbReference type="Gene3D" id="2.40.110.10">
    <property type="entry name" value="Butyryl-CoA Dehydrogenase, subunit A, domain 2"/>
    <property type="match status" value="1"/>
</dbReference>
<evidence type="ECO:0000256" key="2">
    <source>
        <dbReference type="ARBA" id="ARBA00023002"/>
    </source>
</evidence>
<dbReference type="PANTHER" id="PTHR43884">
    <property type="entry name" value="ACYL-COA DEHYDROGENASE"/>
    <property type="match status" value="1"/>
</dbReference>
<dbReference type="InterPro" id="IPR013107">
    <property type="entry name" value="Acyl-CoA_DH_C"/>
</dbReference>
<evidence type="ECO:0000259" key="4">
    <source>
        <dbReference type="Pfam" id="PF02771"/>
    </source>
</evidence>
<dbReference type="Gene3D" id="1.10.540.10">
    <property type="entry name" value="Acyl-CoA dehydrogenase/oxidase, N-terminal domain"/>
    <property type="match status" value="1"/>
</dbReference>
<accession>A0ABW0HQ51</accession>
<dbReference type="Gene3D" id="1.20.140.10">
    <property type="entry name" value="Butyryl-CoA Dehydrogenase, subunit A, domain 3"/>
    <property type="match status" value="1"/>
</dbReference>
<feature type="domain" description="Acyl-CoA oxidase/dehydrogenase middle" evidence="3">
    <location>
        <begin position="132"/>
        <end position="222"/>
    </location>
</feature>